<accession>A0A5C5YY73</accession>
<organism evidence="1 2">
    <name type="scientific">Novipirellula herctigrandis</name>
    <dbReference type="NCBI Taxonomy" id="2527986"/>
    <lineage>
        <taxon>Bacteria</taxon>
        <taxon>Pseudomonadati</taxon>
        <taxon>Planctomycetota</taxon>
        <taxon>Planctomycetia</taxon>
        <taxon>Pirellulales</taxon>
        <taxon>Pirellulaceae</taxon>
        <taxon>Novipirellula</taxon>
    </lineage>
</organism>
<gene>
    <name evidence="1" type="ORF">CA13_09210</name>
</gene>
<comment type="caution">
    <text evidence="1">The sequence shown here is derived from an EMBL/GenBank/DDBJ whole genome shotgun (WGS) entry which is preliminary data.</text>
</comment>
<dbReference type="AlphaFoldDB" id="A0A5C5YY73"/>
<dbReference type="OrthoDB" id="286474at2"/>
<name>A0A5C5YY73_9BACT</name>
<reference evidence="1 2" key="1">
    <citation type="submission" date="2019-02" db="EMBL/GenBank/DDBJ databases">
        <title>Deep-cultivation of Planctomycetes and their phenomic and genomic characterization uncovers novel biology.</title>
        <authorList>
            <person name="Wiegand S."/>
            <person name="Jogler M."/>
            <person name="Boedeker C."/>
            <person name="Pinto D."/>
            <person name="Vollmers J."/>
            <person name="Rivas-Marin E."/>
            <person name="Kohn T."/>
            <person name="Peeters S.H."/>
            <person name="Heuer A."/>
            <person name="Rast P."/>
            <person name="Oberbeckmann S."/>
            <person name="Bunk B."/>
            <person name="Jeske O."/>
            <person name="Meyerdierks A."/>
            <person name="Storesund J.E."/>
            <person name="Kallscheuer N."/>
            <person name="Luecker S."/>
            <person name="Lage O.M."/>
            <person name="Pohl T."/>
            <person name="Merkel B.J."/>
            <person name="Hornburger P."/>
            <person name="Mueller R.-W."/>
            <person name="Bruemmer F."/>
            <person name="Labrenz M."/>
            <person name="Spormann A.M."/>
            <person name="Op Den Camp H."/>
            <person name="Overmann J."/>
            <person name="Amann R."/>
            <person name="Jetten M.S.M."/>
            <person name="Mascher T."/>
            <person name="Medema M.H."/>
            <person name="Devos D.P."/>
            <person name="Kaster A.-K."/>
            <person name="Ovreas L."/>
            <person name="Rohde M."/>
            <person name="Galperin M.Y."/>
            <person name="Jogler C."/>
        </authorList>
    </citation>
    <scope>NUCLEOTIDE SEQUENCE [LARGE SCALE GENOMIC DNA]</scope>
    <source>
        <strain evidence="1 2">CA13</strain>
    </source>
</reference>
<protein>
    <submittedName>
        <fullName evidence="1">Uncharacterized protein</fullName>
    </submittedName>
</protein>
<evidence type="ECO:0000313" key="2">
    <source>
        <dbReference type="Proteomes" id="UP000315010"/>
    </source>
</evidence>
<keyword evidence="2" id="KW-1185">Reference proteome</keyword>
<dbReference type="RefSeq" id="WP_146394719.1">
    <property type="nucleotide sequence ID" value="NZ_SJPJ01000001.1"/>
</dbReference>
<dbReference type="Proteomes" id="UP000315010">
    <property type="component" value="Unassembled WGS sequence"/>
</dbReference>
<proteinExistence type="predicted"/>
<dbReference type="EMBL" id="SJPJ01000001">
    <property type="protein sequence ID" value="TWT79517.1"/>
    <property type="molecule type" value="Genomic_DNA"/>
</dbReference>
<evidence type="ECO:0000313" key="1">
    <source>
        <dbReference type="EMBL" id="TWT79517.1"/>
    </source>
</evidence>
<sequence>MTNAAFISWATDAGIDADTIGAIIDCASTTEQADAAFAAREPGPPIFPLPQIVDLHDSDGYNMNPKSHGFVLIGYCPNGDSIAVDTDRDPGSIWYIGHETLGSVPLRENAVRVGDDLRSVYYSIEHDPDFPCDYYTARGQCG</sequence>